<dbReference type="GO" id="GO:0006412">
    <property type="term" value="P:translation"/>
    <property type="evidence" value="ECO:0007669"/>
    <property type="project" value="InterPro"/>
</dbReference>
<evidence type="ECO:0000256" key="2">
    <source>
        <dbReference type="ARBA" id="ARBA00022980"/>
    </source>
</evidence>
<evidence type="ECO:0000256" key="4">
    <source>
        <dbReference type="RuleBase" id="RU003949"/>
    </source>
</evidence>
<dbReference type="FunFam" id="2.40.150.20:FF:000003">
    <property type="entry name" value="60S ribosomal protein L23"/>
    <property type="match status" value="1"/>
</dbReference>
<evidence type="ECO:0000256" key="3">
    <source>
        <dbReference type="ARBA" id="ARBA00023274"/>
    </source>
</evidence>
<gene>
    <name evidence="5" type="ORF">MAM1_0314c09565</name>
</gene>
<dbReference type="SUPFAM" id="SSF50193">
    <property type="entry name" value="Ribosomal protein L14"/>
    <property type="match status" value="1"/>
</dbReference>
<dbReference type="PANTHER" id="PTHR11761:SF8">
    <property type="entry name" value="LARGE RIBOSOMAL SUBUNIT PROTEIN UL14"/>
    <property type="match status" value="1"/>
</dbReference>
<dbReference type="NCBIfam" id="NF006344">
    <property type="entry name" value="PRK08571.1"/>
    <property type="match status" value="1"/>
</dbReference>
<organism evidence="5">
    <name type="scientific">Mucor ambiguus</name>
    <dbReference type="NCBI Taxonomy" id="91626"/>
    <lineage>
        <taxon>Eukaryota</taxon>
        <taxon>Fungi</taxon>
        <taxon>Fungi incertae sedis</taxon>
        <taxon>Mucoromycota</taxon>
        <taxon>Mucoromycotina</taxon>
        <taxon>Mucoromycetes</taxon>
        <taxon>Mucorales</taxon>
        <taxon>Mucorineae</taxon>
        <taxon>Mucoraceae</taxon>
        <taxon>Mucor</taxon>
    </lineage>
</organism>
<dbReference type="InterPro" id="IPR000218">
    <property type="entry name" value="Ribosomal_uL14"/>
</dbReference>
<protein>
    <submittedName>
        <fullName evidence="5">60S ribosomal protein L23</fullName>
    </submittedName>
</protein>
<keyword evidence="3 4" id="KW-0687">Ribonucleoprotein</keyword>
<comment type="similarity">
    <text evidence="1 4">Belongs to the universal ribosomal protein uL14 family.</text>
</comment>
<reference evidence="5" key="1">
    <citation type="submission" date="2014-09" db="EMBL/GenBank/DDBJ databases">
        <title>Draft genome sequence of an oleaginous Mucoromycotina fungus Mucor ambiguus NBRC6742.</title>
        <authorList>
            <person name="Takeda I."/>
            <person name="Yamane N."/>
            <person name="Morita T."/>
            <person name="Tamano K."/>
            <person name="Machida M."/>
            <person name="Baker S."/>
            <person name="Koike H."/>
        </authorList>
    </citation>
    <scope>NUCLEOTIDE SEQUENCE</scope>
    <source>
        <strain evidence="5">NBRC 6742</strain>
    </source>
</reference>
<dbReference type="OrthoDB" id="407959at2759"/>
<dbReference type="InterPro" id="IPR019972">
    <property type="entry name" value="Ribosomal_uL14_CS"/>
</dbReference>
<dbReference type="InterPro" id="IPR036853">
    <property type="entry name" value="Ribosomal_uL14_sf"/>
</dbReference>
<dbReference type="EMBL" id="DF836603">
    <property type="protein sequence ID" value="GAN10031.1"/>
    <property type="molecule type" value="Genomic_DNA"/>
</dbReference>
<dbReference type="GO" id="GO:0022625">
    <property type="term" value="C:cytosolic large ribosomal subunit"/>
    <property type="evidence" value="ECO:0007669"/>
    <property type="project" value="TreeGrafter"/>
</dbReference>
<dbReference type="PROSITE" id="PS00049">
    <property type="entry name" value="RIBOSOMAL_L14"/>
    <property type="match status" value="1"/>
</dbReference>
<name>A0A0C9MH01_9FUNG</name>
<dbReference type="Gene3D" id="2.40.150.20">
    <property type="entry name" value="Ribosomal protein L14"/>
    <property type="match status" value="1"/>
</dbReference>
<evidence type="ECO:0000313" key="6">
    <source>
        <dbReference type="Proteomes" id="UP000053815"/>
    </source>
</evidence>
<dbReference type="SMART" id="SM01374">
    <property type="entry name" value="Ribosomal_L14"/>
    <property type="match status" value="1"/>
</dbReference>
<proteinExistence type="inferred from homology"/>
<dbReference type="Proteomes" id="UP000053815">
    <property type="component" value="Unassembled WGS sequence"/>
</dbReference>
<keyword evidence="6" id="KW-1185">Reference proteome</keyword>
<dbReference type="Pfam" id="PF00238">
    <property type="entry name" value="Ribosomal_L14"/>
    <property type="match status" value="1"/>
</dbReference>
<dbReference type="HAMAP" id="MF_01367">
    <property type="entry name" value="Ribosomal_uL14"/>
    <property type="match status" value="1"/>
</dbReference>
<evidence type="ECO:0000256" key="1">
    <source>
        <dbReference type="ARBA" id="ARBA00010745"/>
    </source>
</evidence>
<dbReference type="PANTHER" id="PTHR11761">
    <property type="entry name" value="50S/60S RIBOSOMAL PROTEIN L14/L23"/>
    <property type="match status" value="1"/>
</dbReference>
<keyword evidence="2 4" id="KW-0689">Ribosomal protein</keyword>
<sequence length="191" mass="20601">MRSDLDAIVVRDPCINALRISYFIQFDPALVSFGTTYGSHDAIGSLQIIQGEEAVMNTNVSGTKYRMTLGLPVGAVMNCADNSGAKNLYVIAVRNIKGRLNRLPAAGCGDMVVATVKKGKPELRKKVMAAVVIRQRKAWRRRDGVFLYFEDNAGVIVNPKGEMKGSAITGPVAKECADLWPRIASASGTVV</sequence>
<dbReference type="GO" id="GO:0003735">
    <property type="term" value="F:structural constituent of ribosome"/>
    <property type="evidence" value="ECO:0007669"/>
    <property type="project" value="InterPro"/>
</dbReference>
<evidence type="ECO:0000313" key="5">
    <source>
        <dbReference type="EMBL" id="GAN10031.1"/>
    </source>
</evidence>
<dbReference type="GO" id="GO:0070180">
    <property type="term" value="F:large ribosomal subunit rRNA binding"/>
    <property type="evidence" value="ECO:0007669"/>
    <property type="project" value="TreeGrafter"/>
</dbReference>
<dbReference type="STRING" id="91626.A0A0C9MH01"/>
<dbReference type="CDD" id="cd00337">
    <property type="entry name" value="Ribosomal_uL14"/>
    <property type="match status" value="1"/>
</dbReference>
<dbReference type="AlphaFoldDB" id="A0A0C9MH01"/>
<accession>A0A0C9MH01</accession>